<sequence length="126" mass="14673">MQFIYGLNSEYVFDDSFWTPYKNGYFCLLHTVYDPSIIGNTEQMKLFNETFDLNKLSHNFLPVSDNASKYKTNYKLLVQSDEFIVPELIPPAGDPMDDELYALSEIIKRANTKNEEFVKMFLADSE</sequence>
<evidence type="ECO:0000313" key="1">
    <source>
        <dbReference type="EMBL" id="AFA49853.1"/>
    </source>
</evidence>
<proteinExistence type="predicted"/>
<reference evidence="2" key="1">
    <citation type="submission" date="2011-07" db="EMBL/GenBank/DDBJ databases">
        <title>Complete genome sequence of Acetobacterium woodii.</title>
        <authorList>
            <person name="Poehlein A."/>
            <person name="Schmidt S."/>
            <person name="Kaster A.-K."/>
            <person name="Goenrich M."/>
            <person name="Vollmers J."/>
            <person name="Thuermer A."/>
            <person name="Gottschalk G."/>
            <person name="Thauer R.K."/>
            <person name="Daniel R."/>
            <person name="Mueller V."/>
        </authorList>
    </citation>
    <scope>NUCLEOTIDE SEQUENCE [LARGE SCALE GENOMIC DNA]</scope>
    <source>
        <strain evidence="2">ATCC 29683 / DSM 1030 / JCM 2381 / KCTC 1655 / WB1</strain>
    </source>
</reference>
<gene>
    <name evidence="1" type="ordered locus">Awo_c31250</name>
</gene>
<protein>
    <submittedName>
        <fullName evidence="1">Uncharacterized protein</fullName>
    </submittedName>
</protein>
<dbReference type="Proteomes" id="UP000007177">
    <property type="component" value="Chromosome"/>
</dbReference>
<dbReference type="STRING" id="931626.Awo_c31250"/>
<accession>H6LIW4</accession>
<dbReference type="KEGG" id="awo:Awo_c31250"/>
<keyword evidence="2" id="KW-1185">Reference proteome</keyword>
<reference evidence="1 2" key="2">
    <citation type="journal article" date="2012" name="PLoS ONE">
        <title>An ancient pathway combining carbon dioxide fixation with the generation and utilization of a sodium ion gradient for ATP synthesis.</title>
        <authorList>
            <person name="Poehlein A."/>
            <person name="Schmidt S."/>
            <person name="Kaster A.K."/>
            <person name="Goenrich M."/>
            <person name="Vollmers J."/>
            <person name="Thurmer A."/>
            <person name="Bertsch J."/>
            <person name="Schuchmann K."/>
            <person name="Voigt B."/>
            <person name="Hecker M."/>
            <person name="Daniel R."/>
            <person name="Thauer R.K."/>
            <person name="Gottschalk G."/>
            <person name="Muller V."/>
        </authorList>
    </citation>
    <scope>NUCLEOTIDE SEQUENCE [LARGE SCALE GENOMIC DNA]</scope>
    <source>
        <strain evidence="2">ATCC 29683 / DSM 1030 / JCM 2381 / KCTC 1655 / WB1</strain>
    </source>
</reference>
<name>H6LIW4_ACEWD</name>
<dbReference type="HOGENOM" id="CLU_1976671_0_0_9"/>
<evidence type="ECO:0000313" key="2">
    <source>
        <dbReference type="Proteomes" id="UP000007177"/>
    </source>
</evidence>
<dbReference type="EMBL" id="CP002987">
    <property type="protein sequence ID" value="AFA49853.1"/>
    <property type="molecule type" value="Genomic_DNA"/>
</dbReference>
<dbReference type="AlphaFoldDB" id="H6LIW4"/>
<organism evidence="1 2">
    <name type="scientific">Acetobacterium woodii (strain ATCC 29683 / DSM 1030 / JCM 2381 / KCTC 1655 / WB1)</name>
    <dbReference type="NCBI Taxonomy" id="931626"/>
    <lineage>
        <taxon>Bacteria</taxon>
        <taxon>Bacillati</taxon>
        <taxon>Bacillota</taxon>
        <taxon>Clostridia</taxon>
        <taxon>Eubacteriales</taxon>
        <taxon>Eubacteriaceae</taxon>
        <taxon>Acetobacterium</taxon>
    </lineage>
</organism>